<sequence>MSQILILLTLVLLSQSAVSAIIPEISIPSDFNKDRFANYYNDITTAGYGGRRCGYVSFKNFYPPEYTTLKIKRPLFDTWLCLYTVDVTHDGYGPGQVLPEKVYFDKKTGIWKKKKYSLSKEGTQRSLDVYGIKSLSELQPLELYNIQSVNARGYAVINRNIPLREKKKGVKKNLSFCLIRGEAAFCGSGSMINVVNGKEVDFTPYMLKSLETVEIGLPEKSNNTRG</sequence>
<accession>A0A6L6IMR2</accession>
<protein>
    <submittedName>
        <fullName evidence="2">Uncharacterized protein</fullName>
    </submittedName>
</protein>
<dbReference type="EMBL" id="WMJZ01000007">
    <property type="protein sequence ID" value="MTH46013.1"/>
    <property type="molecule type" value="Genomic_DNA"/>
</dbReference>
<dbReference type="OrthoDB" id="6545863at2"/>
<keyword evidence="3" id="KW-1185">Reference proteome</keyword>
<comment type="caution">
    <text evidence="2">The sequence shown here is derived from an EMBL/GenBank/DDBJ whole genome shotgun (WGS) entry which is preliminary data.</text>
</comment>
<evidence type="ECO:0000313" key="3">
    <source>
        <dbReference type="Proteomes" id="UP000477739"/>
    </source>
</evidence>
<evidence type="ECO:0000256" key="1">
    <source>
        <dbReference type="SAM" id="SignalP"/>
    </source>
</evidence>
<organism evidence="2 3">
    <name type="scientific">Intestinirhabdus alba</name>
    <dbReference type="NCBI Taxonomy" id="2899544"/>
    <lineage>
        <taxon>Bacteria</taxon>
        <taxon>Pseudomonadati</taxon>
        <taxon>Pseudomonadota</taxon>
        <taxon>Gammaproteobacteria</taxon>
        <taxon>Enterobacterales</taxon>
        <taxon>Enterobacteriaceae</taxon>
        <taxon>Intestinirhabdus</taxon>
    </lineage>
</organism>
<dbReference type="RefSeq" id="WP_155107655.1">
    <property type="nucleotide sequence ID" value="NZ_WMJZ01000007.1"/>
</dbReference>
<name>A0A6L6IMR2_9ENTR</name>
<dbReference type="Proteomes" id="UP000477739">
    <property type="component" value="Unassembled WGS sequence"/>
</dbReference>
<gene>
    <name evidence="2" type="ORF">GJV78_07040</name>
</gene>
<keyword evidence="1" id="KW-0732">Signal</keyword>
<feature type="signal peptide" evidence="1">
    <location>
        <begin position="1"/>
        <end position="19"/>
    </location>
</feature>
<reference evidence="2 3" key="1">
    <citation type="submission" date="2019-11" db="EMBL/GenBank/DDBJ databases">
        <title>Escherichia alba sp. nov. isolated from the gut of plastic-eating superworms Zophobas atratus.</title>
        <authorList>
            <person name="Yang Y."/>
        </authorList>
    </citation>
    <scope>NUCLEOTIDE SEQUENCE [LARGE SCALE GENOMIC DNA]</scope>
    <source>
        <strain evidence="3">BIT-B35</strain>
    </source>
</reference>
<dbReference type="AlphaFoldDB" id="A0A6L6IMR2"/>
<feature type="chain" id="PRO_5026811631" evidence="1">
    <location>
        <begin position="20"/>
        <end position="226"/>
    </location>
</feature>
<proteinExistence type="predicted"/>
<evidence type="ECO:0000313" key="2">
    <source>
        <dbReference type="EMBL" id="MTH46013.1"/>
    </source>
</evidence>